<gene>
    <name evidence="2" type="ORF">D9613_001341</name>
</gene>
<comment type="caution">
    <text evidence="2">The sequence shown here is derived from an EMBL/GenBank/DDBJ whole genome shotgun (WGS) entry which is preliminary data.</text>
</comment>
<accession>A0A8H4VUF7</accession>
<organism evidence="2 3">
    <name type="scientific">Agrocybe pediades</name>
    <dbReference type="NCBI Taxonomy" id="84607"/>
    <lineage>
        <taxon>Eukaryota</taxon>
        <taxon>Fungi</taxon>
        <taxon>Dikarya</taxon>
        <taxon>Basidiomycota</taxon>
        <taxon>Agaricomycotina</taxon>
        <taxon>Agaricomycetes</taxon>
        <taxon>Agaricomycetidae</taxon>
        <taxon>Agaricales</taxon>
        <taxon>Agaricineae</taxon>
        <taxon>Strophariaceae</taxon>
        <taxon>Agrocybe</taxon>
    </lineage>
</organism>
<evidence type="ECO:0000313" key="3">
    <source>
        <dbReference type="Proteomes" id="UP000521872"/>
    </source>
</evidence>
<proteinExistence type="predicted"/>
<dbReference type="Proteomes" id="UP000521872">
    <property type="component" value="Unassembled WGS sequence"/>
</dbReference>
<protein>
    <submittedName>
        <fullName evidence="2">Uncharacterized protein</fullName>
    </submittedName>
</protein>
<sequence>MLSEEKHVFARRVALGSFLLDTFFQTLALLSDAESSRSSPSAIYVAYSPHPYAPLGLFVLGLSCQILWLLKFYPVPISGEQGDEEVGSMTLLSSSSGHEQSRTEEPTSQTTEELSNADVHEVSRAPQEVPMLSIPLQEEDNDLRASTTTQPTIFEVVLPEPAQSRYLPFYMLGSVFQASWSVMWMTRHYDYCSIVLYLNLATDLYVLFGILEGSKNQRYPQASLFTHLVVKIRIAVSVLCLWKTWGAVDIVPPPSPAESILNCLVFIILSLSSGLVMDKLGLISPG</sequence>
<name>A0A8H4VUF7_9AGAR</name>
<reference evidence="2 3" key="1">
    <citation type="submission" date="2019-12" db="EMBL/GenBank/DDBJ databases">
        <authorList>
            <person name="Floudas D."/>
            <person name="Bentzer J."/>
            <person name="Ahren D."/>
            <person name="Johansson T."/>
            <person name="Persson P."/>
            <person name="Tunlid A."/>
        </authorList>
    </citation>
    <scope>NUCLEOTIDE SEQUENCE [LARGE SCALE GENOMIC DNA]</scope>
    <source>
        <strain evidence="2 3">CBS 102.39</strain>
    </source>
</reference>
<dbReference type="EMBL" id="JAACJL010000001">
    <property type="protein sequence ID" value="KAF4622993.1"/>
    <property type="molecule type" value="Genomic_DNA"/>
</dbReference>
<keyword evidence="3" id="KW-1185">Reference proteome</keyword>
<dbReference type="AlphaFoldDB" id="A0A8H4VUF7"/>
<evidence type="ECO:0000313" key="2">
    <source>
        <dbReference type="EMBL" id="KAF4622993.1"/>
    </source>
</evidence>
<feature type="region of interest" description="Disordered" evidence="1">
    <location>
        <begin position="84"/>
        <end position="118"/>
    </location>
</feature>
<evidence type="ECO:0000256" key="1">
    <source>
        <dbReference type="SAM" id="MobiDB-lite"/>
    </source>
</evidence>